<gene>
    <name evidence="3" type="ORF">HNR07_000066</name>
</gene>
<dbReference type="PANTHER" id="PTHR36135:SF1">
    <property type="entry name" value="FIBROUS SHEATH CABYR-BINDING PROTEIN"/>
    <property type="match status" value="1"/>
</dbReference>
<accession>A0A840VX44</accession>
<organism evidence="3 4">
    <name type="scientific">Nocardiopsis metallicus</name>
    <dbReference type="NCBI Taxonomy" id="179819"/>
    <lineage>
        <taxon>Bacteria</taxon>
        <taxon>Bacillati</taxon>
        <taxon>Actinomycetota</taxon>
        <taxon>Actinomycetes</taxon>
        <taxon>Streptosporangiales</taxon>
        <taxon>Nocardiopsidaceae</taxon>
        <taxon>Nocardiopsis</taxon>
    </lineage>
</organism>
<dbReference type="Proteomes" id="UP000579647">
    <property type="component" value="Unassembled WGS sequence"/>
</dbReference>
<feature type="region of interest" description="Disordered" evidence="1">
    <location>
        <begin position="182"/>
        <end position="348"/>
    </location>
</feature>
<dbReference type="RefSeq" id="WP_184360338.1">
    <property type="nucleotide sequence ID" value="NZ_BAAAKM010000013.1"/>
</dbReference>
<feature type="signal peptide" evidence="2">
    <location>
        <begin position="1"/>
        <end position="31"/>
    </location>
</feature>
<dbReference type="AlphaFoldDB" id="A0A840VX44"/>
<feature type="compositionally biased region" description="Low complexity" evidence="1">
    <location>
        <begin position="327"/>
        <end position="348"/>
    </location>
</feature>
<evidence type="ECO:0000313" key="4">
    <source>
        <dbReference type="Proteomes" id="UP000579647"/>
    </source>
</evidence>
<dbReference type="PANTHER" id="PTHR36135">
    <property type="entry name" value="FIBROUS SHEATH CABYR-BINDING PROTEIN"/>
    <property type="match status" value="1"/>
</dbReference>
<protein>
    <submittedName>
        <fullName evidence="3">Uncharacterized protein</fullName>
    </submittedName>
</protein>
<dbReference type="EMBL" id="JACHDO010000001">
    <property type="protein sequence ID" value="MBB5488929.1"/>
    <property type="molecule type" value="Genomic_DNA"/>
</dbReference>
<feature type="compositionally biased region" description="Acidic residues" evidence="1">
    <location>
        <begin position="265"/>
        <end position="325"/>
    </location>
</feature>
<feature type="compositionally biased region" description="Acidic residues" evidence="1">
    <location>
        <begin position="244"/>
        <end position="253"/>
    </location>
</feature>
<feature type="chain" id="PRO_5032344553" evidence="2">
    <location>
        <begin position="32"/>
        <end position="498"/>
    </location>
</feature>
<dbReference type="GO" id="GO:0033234">
    <property type="term" value="P:negative regulation of protein sumoylation"/>
    <property type="evidence" value="ECO:0007669"/>
    <property type="project" value="InterPro"/>
</dbReference>
<proteinExistence type="predicted"/>
<sequence length="498" mass="54044">MRKHHTRWVALFSAAAISTTGLVGLAGPAAADDKDTRAFSWPVVRQGVSTYSVDGYDIAYLPAGLERYGINASSTTDRQGNSQSQLSWVQGPDQLYGRVAVLRSERIQDLEDLREGRYSHLADSSLEELEAGEAFEHGAYLSEETGDLFWVQRPGVAIATHLQPERWEGRELLKLAEAITEEAGAEEAETEEAETEEEAGTEDAEAETPTDETPTDEAPVDEVPAEEAPAEEAPTDEAPVGEAPVEEVVDEDGAEKPADPVQEAPVDEVPADEDATDETPVDEAPAEEDATDEAPIDETPEEEVPAEEDATDEAPVDEEVVDGDEVGGITPVEDLEEVVPPVEADLPDGISSREVKTCLTEHFVDFRSGQTDLDSAQMTQASGKFIEKALSKDDLDDAERDRLLATVWYYGDESDKAAATDDCARQFDIERSEVEDALAEISHLIGQIIQEANESLSQAMDEVEKATGEAGQVTDPVDAEEWAELWESLPWTLPAETS</sequence>
<evidence type="ECO:0000256" key="2">
    <source>
        <dbReference type="SAM" id="SignalP"/>
    </source>
</evidence>
<dbReference type="GO" id="GO:0005509">
    <property type="term" value="F:calcium ion binding"/>
    <property type="evidence" value="ECO:0007669"/>
    <property type="project" value="InterPro"/>
</dbReference>
<evidence type="ECO:0000313" key="3">
    <source>
        <dbReference type="EMBL" id="MBB5488929.1"/>
    </source>
</evidence>
<name>A0A840VX44_9ACTN</name>
<keyword evidence="4" id="KW-1185">Reference proteome</keyword>
<reference evidence="3 4" key="1">
    <citation type="submission" date="2020-08" db="EMBL/GenBank/DDBJ databases">
        <title>Sequencing the genomes of 1000 actinobacteria strains.</title>
        <authorList>
            <person name="Klenk H.-P."/>
        </authorList>
    </citation>
    <scope>NUCLEOTIDE SEQUENCE [LARGE SCALE GENOMIC DNA]</scope>
    <source>
        <strain evidence="3 4">DSM 44598</strain>
    </source>
</reference>
<keyword evidence="2" id="KW-0732">Signal</keyword>
<comment type="caution">
    <text evidence="3">The sequence shown here is derived from an EMBL/GenBank/DDBJ whole genome shotgun (WGS) entry which is preliminary data.</text>
</comment>
<feature type="compositionally biased region" description="Acidic residues" evidence="1">
    <location>
        <begin position="182"/>
        <end position="235"/>
    </location>
</feature>
<evidence type="ECO:0000256" key="1">
    <source>
        <dbReference type="SAM" id="MobiDB-lite"/>
    </source>
</evidence>
<dbReference type="InterPro" id="IPR043375">
    <property type="entry name" value="FSCB"/>
</dbReference>